<keyword evidence="3 6" id="KW-0812">Transmembrane</keyword>
<feature type="transmembrane region" description="Helical" evidence="6">
    <location>
        <begin position="107"/>
        <end position="125"/>
    </location>
</feature>
<evidence type="ECO:0000256" key="2">
    <source>
        <dbReference type="ARBA" id="ARBA00022475"/>
    </source>
</evidence>
<keyword evidence="8" id="KW-1185">Reference proteome</keyword>
<feature type="transmembrane region" description="Helical" evidence="6">
    <location>
        <begin position="20"/>
        <end position="42"/>
    </location>
</feature>
<reference evidence="8" key="1">
    <citation type="submission" date="2023-12" db="EMBL/GenBank/DDBJ databases">
        <title>Novel isolates from deep terrestrial aquifers shed light on the physiology and ecology of the class Limnochordia.</title>
        <authorList>
            <person name="Karnachuk O.V."/>
            <person name="Lukina A.P."/>
            <person name="Avakyan M.R."/>
            <person name="Kadnikov V."/>
            <person name="Begmatov S."/>
            <person name="Beletsky A.V."/>
            <person name="Mardanov A.V."/>
            <person name="Ravin N.V."/>
        </authorList>
    </citation>
    <scope>NUCLEOTIDE SEQUENCE [LARGE SCALE GENOMIC DNA]</scope>
    <source>
        <strain evidence="8">LN</strain>
    </source>
</reference>
<sequence length="138" mass="14600">MPTPAERRDEASGPPSPRRWPGLGTWQLALTGGALAALAWWIGYPDAAWGVAAGTPAGMVNHGLTRRALERWQAGGSGSGWVLGASMLRLAVAATLLWWAAGRGLPFLLGMLAGLMVEVIGYVLTAPRYIRHSKADGR</sequence>
<evidence type="ECO:0000313" key="8">
    <source>
        <dbReference type="Proteomes" id="UP001333102"/>
    </source>
</evidence>
<keyword evidence="5 6" id="KW-0472">Membrane</keyword>
<name>A0ABZ1BQB9_9FIRM</name>
<keyword evidence="2" id="KW-1003">Cell membrane</keyword>
<dbReference type="EMBL" id="CP141614">
    <property type="protein sequence ID" value="WRP14828.1"/>
    <property type="molecule type" value="Genomic_DNA"/>
</dbReference>
<dbReference type="Pfam" id="PF03899">
    <property type="entry name" value="ATP-synt_I"/>
    <property type="match status" value="1"/>
</dbReference>
<evidence type="ECO:0000256" key="3">
    <source>
        <dbReference type="ARBA" id="ARBA00022692"/>
    </source>
</evidence>
<organism evidence="7 8">
    <name type="scientific">Geochorda subterranea</name>
    <dbReference type="NCBI Taxonomy" id="3109564"/>
    <lineage>
        <taxon>Bacteria</taxon>
        <taxon>Bacillati</taxon>
        <taxon>Bacillota</taxon>
        <taxon>Limnochordia</taxon>
        <taxon>Limnochordales</taxon>
        <taxon>Geochordaceae</taxon>
        <taxon>Geochorda</taxon>
    </lineage>
</organism>
<feature type="transmembrane region" description="Helical" evidence="6">
    <location>
        <begin position="81"/>
        <end position="101"/>
    </location>
</feature>
<accession>A0ABZ1BQB9</accession>
<comment type="subcellular location">
    <subcellularLocation>
        <location evidence="1">Cell membrane</location>
        <topology evidence="1">Multi-pass membrane protein</topology>
    </subcellularLocation>
</comment>
<keyword evidence="4 6" id="KW-1133">Transmembrane helix</keyword>
<dbReference type="InterPro" id="IPR005598">
    <property type="entry name" value="ATP_synth_I"/>
</dbReference>
<gene>
    <name evidence="7" type="ORF">VLY81_01260</name>
</gene>
<evidence type="ECO:0000256" key="4">
    <source>
        <dbReference type="ARBA" id="ARBA00022989"/>
    </source>
</evidence>
<protein>
    <submittedName>
        <fullName evidence="7">ATP synthase subunit I</fullName>
    </submittedName>
</protein>
<feature type="transmembrane region" description="Helical" evidence="6">
    <location>
        <begin position="48"/>
        <end position="69"/>
    </location>
</feature>
<dbReference type="RefSeq" id="WP_324669213.1">
    <property type="nucleotide sequence ID" value="NZ_CP141614.1"/>
</dbReference>
<evidence type="ECO:0000313" key="7">
    <source>
        <dbReference type="EMBL" id="WRP14828.1"/>
    </source>
</evidence>
<evidence type="ECO:0000256" key="6">
    <source>
        <dbReference type="SAM" id="Phobius"/>
    </source>
</evidence>
<evidence type="ECO:0000256" key="5">
    <source>
        <dbReference type="ARBA" id="ARBA00023136"/>
    </source>
</evidence>
<dbReference type="Proteomes" id="UP001333102">
    <property type="component" value="Chromosome"/>
</dbReference>
<proteinExistence type="predicted"/>
<evidence type="ECO:0000256" key="1">
    <source>
        <dbReference type="ARBA" id="ARBA00004651"/>
    </source>
</evidence>